<reference evidence="2" key="1">
    <citation type="submission" date="2023-07" db="EMBL/GenBank/DDBJ databases">
        <authorList>
            <consortium name="AG Swart"/>
            <person name="Singh M."/>
            <person name="Singh A."/>
            <person name="Seah K."/>
            <person name="Emmerich C."/>
        </authorList>
    </citation>
    <scope>NUCLEOTIDE SEQUENCE</scope>
    <source>
        <strain evidence="2">DP1</strain>
    </source>
</reference>
<protein>
    <submittedName>
        <fullName evidence="2">Uncharacterized protein</fullName>
    </submittedName>
</protein>
<proteinExistence type="predicted"/>
<sequence length="149" mass="17708">MVINIGVLFREGHYIQASEIMNSSKKYFVFLKSPSFPSFKRRYPKSAKRLETILNQWEMSHRQITHAIMVKAGIALVQIFVASLYCIFTCNPILICILCDRLCRMHKYFRKIKVIVFILLVDRFFQRTCIRRNEFVLCQSLRQIYTNSN</sequence>
<gene>
    <name evidence="2" type="ORF">ECRASSUSDP1_LOCUS25787</name>
</gene>
<feature type="transmembrane region" description="Helical" evidence="1">
    <location>
        <begin position="79"/>
        <end position="103"/>
    </location>
</feature>
<evidence type="ECO:0000313" key="3">
    <source>
        <dbReference type="Proteomes" id="UP001295684"/>
    </source>
</evidence>
<keyword evidence="3" id="KW-1185">Reference proteome</keyword>
<comment type="caution">
    <text evidence="2">The sequence shown here is derived from an EMBL/GenBank/DDBJ whole genome shotgun (WGS) entry which is preliminary data.</text>
</comment>
<keyword evidence="1" id="KW-1133">Transmembrane helix</keyword>
<evidence type="ECO:0000313" key="2">
    <source>
        <dbReference type="EMBL" id="CAI2384264.1"/>
    </source>
</evidence>
<organism evidence="2 3">
    <name type="scientific">Euplotes crassus</name>
    <dbReference type="NCBI Taxonomy" id="5936"/>
    <lineage>
        <taxon>Eukaryota</taxon>
        <taxon>Sar</taxon>
        <taxon>Alveolata</taxon>
        <taxon>Ciliophora</taxon>
        <taxon>Intramacronucleata</taxon>
        <taxon>Spirotrichea</taxon>
        <taxon>Hypotrichia</taxon>
        <taxon>Euplotida</taxon>
        <taxon>Euplotidae</taxon>
        <taxon>Moneuplotes</taxon>
    </lineage>
</organism>
<name>A0AAD1Y431_EUPCR</name>
<accession>A0AAD1Y431</accession>
<evidence type="ECO:0000256" key="1">
    <source>
        <dbReference type="SAM" id="Phobius"/>
    </source>
</evidence>
<keyword evidence="1" id="KW-0472">Membrane</keyword>
<dbReference type="Proteomes" id="UP001295684">
    <property type="component" value="Unassembled WGS sequence"/>
</dbReference>
<dbReference type="EMBL" id="CAMPGE010026583">
    <property type="protein sequence ID" value="CAI2384264.1"/>
    <property type="molecule type" value="Genomic_DNA"/>
</dbReference>
<dbReference type="AlphaFoldDB" id="A0AAD1Y431"/>
<keyword evidence="1" id="KW-0812">Transmembrane</keyword>